<accession>A0A3M7S5Z8</accession>
<gene>
    <name evidence="1" type="ORF">BpHYR1_042464</name>
</gene>
<evidence type="ECO:0000313" key="2">
    <source>
        <dbReference type="Proteomes" id="UP000276133"/>
    </source>
</evidence>
<organism evidence="1 2">
    <name type="scientific">Brachionus plicatilis</name>
    <name type="common">Marine rotifer</name>
    <name type="synonym">Brachionus muelleri</name>
    <dbReference type="NCBI Taxonomy" id="10195"/>
    <lineage>
        <taxon>Eukaryota</taxon>
        <taxon>Metazoa</taxon>
        <taxon>Spiralia</taxon>
        <taxon>Gnathifera</taxon>
        <taxon>Rotifera</taxon>
        <taxon>Eurotatoria</taxon>
        <taxon>Monogononta</taxon>
        <taxon>Pseudotrocha</taxon>
        <taxon>Ploima</taxon>
        <taxon>Brachionidae</taxon>
        <taxon>Brachionus</taxon>
    </lineage>
</organism>
<sequence>MLNSLNRNNGMPNCRSATLLFTDSDLTKFDFLLPLPDQLITLFTLFFSISPMCSSSSSELAESHVLRSSLEFLSSTLSSSNASLKKSASWSKSASILFGLSWATTRLASV</sequence>
<proteinExistence type="predicted"/>
<dbReference type="EMBL" id="REGN01001962">
    <property type="protein sequence ID" value="RNA31253.1"/>
    <property type="molecule type" value="Genomic_DNA"/>
</dbReference>
<evidence type="ECO:0000313" key="1">
    <source>
        <dbReference type="EMBL" id="RNA31253.1"/>
    </source>
</evidence>
<dbReference type="AlphaFoldDB" id="A0A3M7S5Z8"/>
<protein>
    <submittedName>
        <fullName evidence="1">Uncharacterized protein</fullName>
    </submittedName>
</protein>
<comment type="caution">
    <text evidence="1">The sequence shown here is derived from an EMBL/GenBank/DDBJ whole genome shotgun (WGS) entry which is preliminary data.</text>
</comment>
<name>A0A3M7S5Z8_BRAPC</name>
<dbReference type="Proteomes" id="UP000276133">
    <property type="component" value="Unassembled WGS sequence"/>
</dbReference>
<reference evidence="1 2" key="1">
    <citation type="journal article" date="2018" name="Sci. Rep.">
        <title>Genomic signatures of local adaptation to the degree of environmental predictability in rotifers.</title>
        <authorList>
            <person name="Franch-Gras L."/>
            <person name="Hahn C."/>
            <person name="Garcia-Roger E.M."/>
            <person name="Carmona M.J."/>
            <person name="Serra M."/>
            <person name="Gomez A."/>
        </authorList>
    </citation>
    <scope>NUCLEOTIDE SEQUENCE [LARGE SCALE GENOMIC DNA]</scope>
    <source>
        <strain evidence="1">HYR1</strain>
    </source>
</reference>
<keyword evidence="2" id="KW-1185">Reference proteome</keyword>